<dbReference type="OMA" id="ANFWALA"/>
<accession>A0A0M9FSN5</accession>
<comment type="caution">
    <text evidence="4">The sequence shown here is derived from an EMBL/GenBank/DDBJ whole genome shotgun (WGS) entry which is preliminary data.</text>
</comment>
<dbReference type="VEuPathDB" id="TriTrypDB:LpyrH10_25_0500"/>
<organism evidence="4 5">
    <name type="scientific">Leptomonas pyrrhocoris</name>
    <name type="common">Firebug parasite</name>
    <dbReference type="NCBI Taxonomy" id="157538"/>
    <lineage>
        <taxon>Eukaryota</taxon>
        <taxon>Discoba</taxon>
        <taxon>Euglenozoa</taxon>
        <taxon>Kinetoplastea</taxon>
        <taxon>Metakinetoplastina</taxon>
        <taxon>Trypanosomatida</taxon>
        <taxon>Trypanosomatidae</taxon>
        <taxon>Leishmaniinae</taxon>
        <taxon>Leptomonas</taxon>
    </lineage>
</organism>
<gene>
    <name evidence="4" type="ORF">ABB37_08552</name>
</gene>
<dbReference type="Pfam" id="PF00956">
    <property type="entry name" value="NAP"/>
    <property type="match status" value="1"/>
</dbReference>
<dbReference type="GO" id="GO:0006334">
    <property type="term" value="P:nucleosome assembly"/>
    <property type="evidence" value="ECO:0007669"/>
    <property type="project" value="InterPro"/>
</dbReference>
<sequence length="290" mass="32473">MEEAKAIQDKLDELQQEMHAKVEACDVKFNTAKNAVFAARRETIADLIAKKQVPANFWALALIRLLQLKDRESTTMPHFLGPYDEELLKTYLEEIRVEYNEKGHKITLHFKPNPFFEETQLWAEAVEVMDAEDEDEEDLPPVEESWSFSGVTWKEGHGPRIADEDDEDDEEGDSEDDAPGKKRTHAAAAPAAGASTASSADAMHGPSVLEVFTEMPPHPEEDEELDEEDDDVMADAIEDWEAEMDDRKMLLRLIELYIHHNPVEAIQEAAAAAEANGADGETAAKKAKTE</sequence>
<reference evidence="4 5" key="1">
    <citation type="submission" date="2015-07" db="EMBL/GenBank/DDBJ databases">
        <title>High-quality genome of monoxenous trypanosomatid Leptomonas pyrrhocoris.</title>
        <authorList>
            <person name="Flegontov P."/>
            <person name="Butenko A."/>
            <person name="Firsov S."/>
            <person name="Vlcek C."/>
            <person name="Logacheva M.D."/>
            <person name="Field M."/>
            <person name="Filatov D."/>
            <person name="Flegontova O."/>
            <person name="Gerasimov E."/>
            <person name="Jackson A.P."/>
            <person name="Kelly S."/>
            <person name="Opperdoes F."/>
            <person name="O'Reilly A."/>
            <person name="Votypka J."/>
            <person name="Yurchenko V."/>
            <person name="Lukes J."/>
        </authorList>
    </citation>
    <scope>NUCLEOTIDE SEQUENCE [LARGE SCALE GENOMIC DNA]</scope>
    <source>
        <strain evidence="4">H10</strain>
    </source>
</reference>
<dbReference type="RefSeq" id="XP_015653684.1">
    <property type="nucleotide sequence ID" value="XM_015807602.1"/>
</dbReference>
<dbReference type="Gene3D" id="3.30.1120.90">
    <property type="entry name" value="Nucleosome assembly protein"/>
    <property type="match status" value="1"/>
</dbReference>
<feature type="compositionally biased region" description="Acidic residues" evidence="3">
    <location>
        <begin position="163"/>
        <end position="177"/>
    </location>
</feature>
<name>A0A0M9FSN5_LEPPY</name>
<dbReference type="EMBL" id="LGTL01000025">
    <property type="protein sequence ID" value="KPA75245.1"/>
    <property type="molecule type" value="Genomic_DNA"/>
</dbReference>
<evidence type="ECO:0000313" key="5">
    <source>
        <dbReference type="Proteomes" id="UP000037923"/>
    </source>
</evidence>
<dbReference type="SUPFAM" id="SSF143113">
    <property type="entry name" value="NAP-like"/>
    <property type="match status" value="1"/>
</dbReference>
<keyword evidence="5" id="KW-1185">Reference proteome</keyword>
<dbReference type="PANTHER" id="PTHR11875">
    <property type="entry name" value="TESTIS-SPECIFIC Y-ENCODED PROTEIN"/>
    <property type="match status" value="1"/>
</dbReference>
<protein>
    <recommendedName>
        <fullName evidence="6">Nucleosome assembly protein</fullName>
    </recommendedName>
</protein>
<dbReference type="Proteomes" id="UP000037923">
    <property type="component" value="Unassembled WGS sequence"/>
</dbReference>
<dbReference type="InterPro" id="IPR002164">
    <property type="entry name" value="NAP_family"/>
</dbReference>
<proteinExistence type="inferred from homology"/>
<evidence type="ECO:0000256" key="2">
    <source>
        <dbReference type="RuleBase" id="RU003876"/>
    </source>
</evidence>
<evidence type="ECO:0000256" key="3">
    <source>
        <dbReference type="SAM" id="MobiDB-lite"/>
    </source>
</evidence>
<dbReference type="OrthoDB" id="19419at2759"/>
<dbReference type="InterPro" id="IPR037231">
    <property type="entry name" value="NAP-like_sf"/>
</dbReference>
<dbReference type="GO" id="GO:0005634">
    <property type="term" value="C:nucleus"/>
    <property type="evidence" value="ECO:0007669"/>
    <property type="project" value="InterPro"/>
</dbReference>
<evidence type="ECO:0000313" key="4">
    <source>
        <dbReference type="EMBL" id="KPA75245.1"/>
    </source>
</evidence>
<evidence type="ECO:0008006" key="6">
    <source>
        <dbReference type="Google" id="ProtNLM"/>
    </source>
</evidence>
<feature type="compositionally biased region" description="Acidic residues" evidence="3">
    <location>
        <begin position="130"/>
        <end position="141"/>
    </location>
</feature>
<feature type="compositionally biased region" description="Low complexity" evidence="3">
    <location>
        <begin position="186"/>
        <end position="202"/>
    </location>
</feature>
<comment type="similarity">
    <text evidence="1 2">Belongs to the nucleosome assembly protein (NAP) family.</text>
</comment>
<evidence type="ECO:0000256" key="1">
    <source>
        <dbReference type="ARBA" id="ARBA00009947"/>
    </source>
</evidence>
<dbReference type="GeneID" id="26908836"/>
<dbReference type="AlphaFoldDB" id="A0A0M9FSN5"/>
<feature type="region of interest" description="Disordered" evidence="3">
    <location>
        <begin position="130"/>
        <end position="202"/>
    </location>
</feature>